<organism evidence="2 3">
    <name type="scientific">Paramecium sonneborni</name>
    <dbReference type="NCBI Taxonomy" id="65129"/>
    <lineage>
        <taxon>Eukaryota</taxon>
        <taxon>Sar</taxon>
        <taxon>Alveolata</taxon>
        <taxon>Ciliophora</taxon>
        <taxon>Intramacronucleata</taxon>
        <taxon>Oligohymenophorea</taxon>
        <taxon>Peniculida</taxon>
        <taxon>Parameciidae</taxon>
        <taxon>Paramecium</taxon>
    </lineage>
</organism>
<feature type="compositionally biased region" description="Polar residues" evidence="1">
    <location>
        <begin position="508"/>
        <end position="560"/>
    </location>
</feature>
<name>A0A8S1NW33_9CILI</name>
<protein>
    <submittedName>
        <fullName evidence="2">Uncharacterized protein</fullName>
    </submittedName>
</protein>
<feature type="compositionally biased region" description="Low complexity" evidence="1">
    <location>
        <begin position="462"/>
        <end position="488"/>
    </location>
</feature>
<gene>
    <name evidence="2" type="ORF">PSON_ATCC_30995.1.T0660230</name>
</gene>
<dbReference type="Proteomes" id="UP000692954">
    <property type="component" value="Unassembled WGS sequence"/>
</dbReference>
<evidence type="ECO:0000313" key="2">
    <source>
        <dbReference type="EMBL" id="CAD8096572.1"/>
    </source>
</evidence>
<keyword evidence="3" id="KW-1185">Reference proteome</keyword>
<evidence type="ECO:0000256" key="1">
    <source>
        <dbReference type="SAM" id="MobiDB-lite"/>
    </source>
</evidence>
<evidence type="ECO:0000313" key="3">
    <source>
        <dbReference type="Proteomes" id="UP000692954"/>
    </source>
</evidence>
<dbReference type="AlphaFoldDB" id="A0A8S1NW33"/>
<feature type="compositionally biased region" description="Polar residues" evidence="1">
    <location>
        <begin position="604"/>
        <end position="630"/>
    </location>
</feature>
<comment type="caution">
    <text evidence="2">The sequence shown here is derived from an EMBL/GenBank/DDBJ whole genome shotgun (WGS) entry which is preliminary data.</text>
</comment>
<sequence length="1095" mass="128535">MNISFSEFEEAEFKDLYENFSETAQQLTSAPDEIMFIDDLVLGVHITYDDVLKLNNDGKMNFKSMIYFINYLQKRSKTVYQYYLAYQKQMLDLVDKLNPLLRKNQQKGDPIGYILIFFWNDRWVSGIYNLKTTVLDIVDLQKNKTKDDLKKSYEQLLKKTGLAKVPFKTVNYIYQEDKATDGGMYVINYLYQTIVKGQAYVKLQPNDKAKLKNQLLWLFFRGEKSQHIDYPPLPSLAQWNENEVKQYQKSNLEPFLTGYWTGIEVQSDDFEQLQKNGKSKPHMMAFWLSYLYYFDLQSKNPLIPFFVVANGEEICEEFEVIFKPRRRQGTENHRLIILQYLKSARWVFAIYHMIQKSLDIVDLQHKNITKDELKNSFDKLISSLVTYSNPTPNYILQSYTDGSDGTEYVINWLWQYIQGTVLPDKIKFGFSEKRQLRPKLVWALIKLQSTVISSQKSIQISSKKKITIQQTPQTPQTQPQQNETQNTPSQAGGGRFGRFRNNTNTNNETPLQTPQQKSSRNLEEQTPQQKKTFVSSFRNRQQTATQQSPMNSPSKSVASDQKSEQQEPVSKKSSLFSKSKPQSDQSPKSQTSETSIQLAKPATRTFTGKKTVLQSGTKIGTNKNSSTLHNQEPIIETQRSEEYDEEEFSDLFNKKKKSIDNPQTYVENQDRLARIQEELTEYYHELINDEVDKDLEIQKLQEVFRINGKIKQFLDQRKKMTIDEVLATVQNKSNINQSVVYNSNLQNYSTVLHDDQSILRMINEMIQGEENEESLQNTLLKRQDYLLKQMDQMDISTPNVDYEFPKTKEENSSKNQSTILPTIRRNTSELFQKSNTAAKRYGMKIEVPMMQQFYKDGKVNNLVFNFLLKFFEEKLKHQRKNNVLNHYNTNIKLFPTQFYQTLCFNLIHSTFRINYFEANQFTFENTGQDETIFDVFDWLVVPIVEYPTEYSVVFVNLKRKTCYCYLLSSLSLRIKDPQYINPEKNPYMKNVIAFLSYEFEIKLKKPREELGRFSYQFGVVNDTQNIGYSLNYDHSGLYALYIILHLVKHGHNQEIVVDQYQILTLKKAFHDLIVKIGYNEDDNLFHLLEENQFPF</sequence>
<dbReference type="EMBL" id="CAJJDN010000066">
    <property type="protein sequence ID" value="CAD8096572.1"/>
    <property type="molecule type" value="Genomic_DNA"/>
</dbReference>
<reference evidence="2" key="1">
    <citation type="submission" date="2021-01" db="EMBL/GenBank/DDBJ databases">
        <authorList>
            <consortium name="Genoscope - CEA"/>
            <person name="William W."/>
        </authorList>
    </citation>
    <scope>NUCLEOTIDE SEQUENCE</scope>
</reference>
<feature type="region of interest" description="Disordered" evidence="1">
    <location>
        <begin position="462"/>
        <end position="630"/>
    </location>
</feature>
<feature type="compositionally biased region" description="Low complexity" evidence="1">
    <location>
        <begin position="571"/>
        <end position="592"/>
    </location>
</feature>
<accession>A0A8S1NW33</accession>
<dbReference type="OrthoDB" id="297481at2759"/>
<proteinExistence type="predicted"/>